<accession>A0A6C0CNL4</accession>
<proteinExistence type="predicted"/>
<dbReference type="AlphaFoldDB" id="A0A6C0CNL4"/>
<sequence>MVHLDRIHEEIRVLNLKHETLLSFRVFVNFNKRMDLFNGIEFGALPDRVKLTDEEKIEREYLNKYFKTLEELFPTLAAKWNRRSV</sequence>
<protein>
    <submittedName>
        <fullName evidence="1">Uncharacterized protein</fullName>
    </submittedName>
</protein>
<organism evidence="1">
    <name type="scientific">viral metagenome</name>
    <dbReference type="NCBI Taxonomy" id="1070528"/>
    <lineage>
        <taxon>unclassified sequences</taxon>
        <taxon>metagenomes</taxon>
        <taxon>organismal metagenomes</taxon>
    </lineage>
</organism>
<dbReference type="EMBL" id="MN739458">
    <property type="protein sequence ID" value="QHT05702.1"/>
    <property type="molecule type" value="Genomic_DNA"/>
</dbReference>
<evidence type="ECO:0000313" key="1">
    <source>
        <dbReference type="EMBL" id="QHT05702.1"/>
    </source>
</evidence>
<reference evidence="1" key="1">
    <citation type="journal article" date="2020" name="Nature">
        <title>Giant virus diversity and host interactions through global metagenomics.</title>
        <authorList>
            <person name="Schulz F."/>
            <person name="Roux S."/>
            <person name="Paez-Espino D."/>
            <person name="Jungbluth S."/>
            <person name="Walsh D.A."/>
            <person name="Denef V.J."/>
            <person name="McMahon K.D."/>
            <person name="Konstantinidis K.T."/>
            <person name="Eloe-Fadrosh E.A."/>
            <person name="Kyrpides N.C."/>
            <person name="Woyke T."/>
        </authorList>
    </citation>
    <scope>NUCLEOTIDE SEQUENCE</scope>
    <source>
        <strain evidence="1">GVMAG-M-3300021389-45</strain>
    </source>
</reference>
<name>A0A6C0CNL4_9ZZZZ</name>